<evidence type="ECO:0000256" key="1">
    <source>
        <dbReference type="SAM" id="Phobius"/>
    </source>
</evidence>
<protein>
    <recommendedName>
        <fullName evidence="4">Type VI secretion protein</fullName>
    </recommendedName>
</protein>
<dbReference type="AlphaFoldDB" id="A0A328P595"/>
<dbReference type="RefSeq" id="WP_111984228.1">
    <property type="nucleotide sequence ID" value="NZ_NFZS01000004.1"/>
</dbReference>
<keyword evidence="3" id="KW-1185">Reference proteome</keyword>
<dbReference type="InterPro" id="IPR007039">
    <property type="entry name" value="TrbC/VirB2"/>
</dbReference>
<keyword evidence="1" id="KW-0472">Membrane</keyword>
<gene>
    <name evidence="2" type="ORF">CA260_17150</name>
</gene>
<feature type="transmembrane region" description="Helical" evidence="1">
    <location>
        <begin position="84"/>
        <end position="105"/>
    </location>
</feature>
<dbReference type="EMBL" id="NFZS01000004">
    <property type="protein sequence ID" value="RAO75765.1"/>
    <property type="molecule type" value="Genomic_DNA"/>
</dbReference>
<keyword evidence="1" id="KW-0812">Transmembrane</keyword>
<accession>A0A328P595</accession>
<feature type="transmembrane region" description="Helical" evidence="1">
    <location>
        <begin position="54"/>
        <end position="72"/>
    </location>
</feature>
<evidence type="ECO:0000313" key="3">
    <source>
        <dbReference type="Proteomes" id="UP000248926"/>
    </source>
</evidence>
<reference evidence="2 3" key="1">
    <citation type="journal article" date="2018" name="Genet. Mol. Biol.">
        <title>The genome sequence of Dyella jiangningensis FCAV SCS01 from a lignocellulose-decomposing microbial consortium metagenome reveals potential for biotechnological applications.</title>
        <authorList>
            <person name="Desiderato J.G."/>
            <person name="Alvarenga D.O."/>
            <person name="Constancio M.T.L."/>
            <person name="Alves L.M.C."/>
            <person name="Varani A.M."/>
        </authorList>
    </citation>
    <scope>NUCLEOTIDE SEQUENCE [LARGE SCALE GENOMIC DNA]</scope>
    <source>
        <strain evidence="2 3">FCAV SCS01</strain>
    </source>
</reference>
<proteinExistence type="predicted"/>
<comment type="caution">
    <text evidence="2">The sequence shown here is derived from an EMBL/GenBank/DDBJ whole genome shotgun (WGS) entry which is preliminary data.</text>
</comment>
<dbReference type="Pfam" id="PF04956">
    <property type="entry name" value="TrbC"/>
    <property type="match status" value="1"/>
</dbReference>
<dbReference type="OrthoDB" id="8913400at2"/>
<keyword evidence="1" id="KW-1133">Transmembrane helix</keyword>
<dbReference type="Proteomes" id="UP000248926">
    <property type="component" value="Unassembled WGS sequence"/>
</dbReference>
<evidence type="ECO:0000313" key="2">
    <source>
        <dbReference type="EMBL" id="RAO75765.1"/>
    </source>
</evidence>
<sequence length="139" mass="14699">MAIKPLINDARRKRMLDRVVVLSIAAAIMLPNMAFADATAESNLCNVLTTVNNLLNYGSVVIVTIAIIFSGYQIAFAHKRIGDVAPALIGGVLIGAAAQIAKMVIGGSGSSTQCAAQSLNTTMLMDHMHSAIQFIQHYA</sequence>
<evidence type="ECO:0008006" key="4">
    <source>
        <dbReference type="Google" id="ProtNLM"/>
    </source>
</evidence>
<organism evidence="2 3">
    <name type="scientific">Dyella jiangningensis</name>
    <dbReference type="NCBI Taxonomy" id="1379159"/>
    <lineage>
        <taxon>Bacteria</taxon>
        <taxon>Pseudomonadati</taxon>
        <taxon>Pseudomonadota</taxon>
        <taxon>Gammaproteobacteria</taxon>
        <taxon>Lysobacterales</taxon>
        <taxon>Rhodanobacteraceae</taxon>
        <taxon>Dyella</taxon>
    </lineage>
</organism>
<name>A0A328P595_9GAMM</name>